<proteinExistence type="predicted"/>
<protein>
    <submittedName>
        <fullName evidence="1">Uncharacterized protein</fullName>
    </submittedName>
</protein>
<reference evidence="2" key="1">
    <citation type="submission" date="2011-07" db="EMBL/GenBank/DDBJ databases">
        <authorList>
            <consortium name="Caenorhabditis brenneri Sequencing and Analysis Consortium"/>
            <person name="Wilson R.K."/>
        </authorList>
    </citation>
    <scope>NUCLEOTIDE SEQUENCE [LARGE SCALE GENOMIC DNA]</scope>
    <source>
        <strain evidence="2">PB2801</strain>
    </source>
</reference>
<dbReference type="InParanoid" id="G0NL16"/>
<evidence type="ECO:0000313" key="1">
    <source>
        <dbReference type="EMBL" id="EGT33190.1"/>
    </source>
</evidence>
<gene>
    <name evidence="1" type="ORF">CAEBREN_23875</name>
</gene>
<organism evidence="2">
    <name type="scientific">Caenorhabditis brenneri</name>
    <name type="common">Nematode worm</name>
    <dbReference type="NCBI Taxonomy" id="135651"/>
    <lineage>
        <taxon>Eukaryota</taxon>
        <taxon>Metazoa</taxon>
        <taxon>Ecdysozoa</taxon>
        <taxon>Nematoda</taxon>
        <taxon>Chromadorea</taxon>
        <taxon>Rhabditida</taxon>
        <taxon>Rhabditina</taxon>
        <taxon>Rhabditomorpha</taxon>
        <taxon>Rhabditoidea</taxon>
        <taxon>Rhabditidae</taxon>
        <taxon>Peloderinae</taxon>
        <taxon>Caenorhabditis</taxon>
    </lineage>
</organism>
<keyword evidence="2" id="KW-1185">Reference proteome</keyword>
<dbReference type="AlphaFoldDB" id="G0NL16"/>
<sequence length="76" mass="8510">MIASSCSSTSLKVVNHFLNTQKKCSKILICSLMVLRIVDENLKNRFRGPLFILCSSESKFFPKTSIATVIVNETLD</sequence>
<dbReference type="HOGENOM" id="CLU_2656638_0_0_1"/>
<dbReference type="EMBL" id="GL379903">
    <property type="protein sequence ID" value="EGT33190.1"/>
    <property type="molecule type" value="Genomic_DNA"/>
</dbReference>
<accession>G0NL16</accession>
<name>G0NL16_CAEBE</name>
<dbReference type="Proteomes" id="UP000008068">
    <property type="component" value="Unassembled WGS sequence"/>
</dbReference>
<evidence type="ECO:0000313" key="2">
    <source>
        <dbReference type="Proteomes" id="UP000008068"/>
    </source>
</evidence>